<dbReference type="PANTHER" id="PTHR11895:SF7">
    <property type="entry name" value="GLUTAMYL-TRNA(GLN) AMIDOTRANSFERASE SUBUNIT A, MITOCHONDRIAL"/>
    <property type="match status" value="1"/>
</dbReference>
<dbReference type="PANTHER" id="PTHR11895">
    <property type="entry name" value="TRANSAMIDASE"/>
    <property type="match status" value="1"/>
</dbReference>
<dbReference type="InterPro" id="IPR000120">
    <property type="entry name" value="Amidase"/>
</dbReference>
<comment type="caution">
    <text evidence="3">The sequence shown here is derived from an EMBL/GenBank/DDBJ whole genome shotgun (WGS) entry which is preliminary data.</text>
</comment>
<dbReference type="Proteomes" id="UP001147700">
    <property type="component" value="Unassembled WGS sequence"/>
</dbReference>
<feature type="domain" description="Amidase" evidence="2">
    <location>
        <begin position="18"/>
        <end position="263"/>
    </location>
</feature>
<evidence type="ECO:0000313" key="4">
    <source>
        <dbReference type="Proteomes" id="UP001147700"/>
    </source>
</evidence>
<dbReference type="EMBL" id="JAPCID010000045">
    <property type="protein sequence ID" value="MDA0140812.1"/>
    <property type="molecule type" value="Genomic_DNA"/>
</dbReference>
<dbReference type="InterPro" id="IPR036928">
    <property type="entry name" value="AS_sf"/>
</dbReference>
<comment type="similarity">
    <text evidence="1">Belongs to the amidase family.</text>
</comment>
<evidence type="ECO:0000313" key="3">
    <source>
        <dbReference type="EMBL" id="MDA0140812.1"/>
    </source>
</evidence>
<proteinExistence type="inferred from homology"/>
<reference evidence="3" key="1">
    <citation type="submission" date="2022-10" db="EMBL/GenBank/DDBJ databases">
        <title>The WGS of Solirubrobacter sp. CPCC 204708.</title>
        <authorList>
            <person name="Jiang Z."/>
        </authorList>
    </citation>
    <scope>NUCLEOTIDE SEQUENCE</scope>
    <source>
        <strain evidence="3">CPCC 204708</strain>
    </source>
</reference>
<evidence type="ECO:0000256" key="1">
    <source>
        <dbReference type="ARBA" id="ARBA00009199"/>
    </source>
</evidence>
<dbReference type="SUPFAM" id="SSF75304">
    <property type="entry name" value="Amidase signature (AS) enzymes"/>
    <property type="match status" value="1"/>
</dbReference>
<dbReference type="InterPro" id="IPR023631">
    <property type="entry name" value="Amidase_dom"/>
</dbReference>
<name>A0ABT4RQG8_9ACTN</name>
<sequence length="289" mass="31120">MPAGPVVDEVLNDASVQLVVTRSVRDTAAVLDAVCGPAPGEKYYVARPTHSYAEQLEADPGRLRIASRTQSFWGMQTAPEVARVVEQVARELESLGHSVEEASPEFDIDAFFSAQFVIWTWFTAVSVLALAHLTGREPGPDPLERGTLTALRHGAGLSALELTQAFAVQNTVTRAWGAFLDDFDLLLTPTVPVPALPVGSLDQDAESIQEAREWFERLFGQIPFTSQLNMTGQPAVSLPLGVSGDGLPIGVQLAAQALREDVLVQVSAQLEAAMPWADRGPPIWRGKAT</sequence>
<accession>A0ABT4RQG8</accession>
<dbReference type="Pfam" id="PF01425">
    <property type="entry name" value="Amidase"/>
    <property type="match status" value="1"/>
</dbReference>
<dbReference type="Gene3D" id="3.90.1300.10">
    <property type="entry name" value="Amidase signature (AS) domain"/>
    <property type="match status" value="1"/>
</dbReference>
<evidence type="ECO:0000259" key="2">
    <source>
        <dbReference type="Pfam" id="PF01425"/>
    </source>
</evidence>
<organism evidence="3 4">
    <name type="scientific">Solirubrobacter deserti</name>
    <dbReference type="NCBI Taxonomy" id="2282478"/>
    <lineage>
        <taxon>Bacteria</taxon>
        <taxon>Bacillati</taxon>
        <taxon>Actinomycetota</taxon>
        <taxon>Thermoleophilia</taxon>
        <taxon>Solirubrobacterales</taxon>
        <taxon>Solirubrobacteraceae</taxon>
        <taxon>Solirubrobacter</taxon>
    </lineage>
</organism>
<keyword evidence="4" id="KW-1185">Reference proteome</keyword>
<gene>
    <name evidence="3" type="ORF">OJ962_25170</name>
</gene>
<protein>
    <submittedName>
        <fullName evidence="3">Amidase family protein</fullName>
    </submittedName>
</protein>